<evidence type="ECO:0000256" key="3">
    <source>
        <dbReference type="ARBA" id="ARBA00023098"/>
    </source>
</evidence>
<proteinExistence type="predicted"/>
<protein>
    <submittedName>
        <fullName evidence="4">Alpha/beta hydrolase</fullName>
    </submittedName>
</protein>
<evidence type="ECO:0000256" key="2">
    <source>
        <dbReference type="ARBA" id="ARBA00022963"/>
    </source>
</evidence>
<sequence>MQPRSAVGYRGLAVRDAVQDAVIELAILYPTGDTPHARSFGPYSLDVATDGGVAGRDRTLVVLSHGNGGSPWVYRDLAMALAGMGFVVAMPRHPGNSLNDNALARTIKNLENRPRHVCLSIAAAFADPLVGPGLRPGRVALIGHSMGGYSVLAAAGGQPWTRQDGPSGGPPHRIAVEHDHRVRALVLLAPATLWFRAPGALSSVRGPILMRSAEHDTITPPSQAGIVLDGVPDPTQVDYRCVAGAGHFAFLSPFPANMVHPNFPPSQDPPGFDRAAYQGVLSHDIGTFLHRTMEADAAMPYRASRRG</sequence>
<dbReference type="PANTHER" id="PTHR10272">
    <property type="entry name" value="PLATELET-ACTIVATING FACTOR ACETYLHYDROLASE"/>
    <property type="match status" value="1"/>
</dbReference>
<evidence type="ECO:0000256" key="1">
    <source>
        <dbReference type="ARBA" id="ARBA00022801"/>
    </source>
</evidence>
<dbReference type="AlphaFoldDB" id="A0A7W4FFL8"/>
<reference evidence="4 5" key="1">
    <citation type="submission" date="2020-04" db="EMBL/GenBank/DDBJ databases">
        <title>Description of novel Gluconacetobacter.</title>
        <authorList>
            <person name="Sombolestani A."/>
        </authorList>
    </citation>
    <scope>NUCLEOTIDE SEQUENCE [LARGE SCALE GENOMIC DNA]</scope>
    <source>
        <strain evidence="4 5">LMG 7603</strain>
    </source>
</reference>
<dbReference type="Pfam" id="PF03403">
    <property type="entry name" value="PAF-AH_p_II"/>
    <property type="match status" value="1"/>
</dbReference>
<dbReference type="OMA" id="GHFVFMA"/>
<dbReference type="PIRSF" id="PIRSF031982">
    <property type="entry name" value="UCP031982_abhydr"/>
    <property type="match status" value="1"/>
</dbReference>
<comment type="caution">
    <text evidence="4">The sequence shown here is derived from an EMBL/GenBank/DDBJ whole genome shotgun (WGS) entry which is preliminary data.</text>
</comment>
<dbReference type="PANTHER" id="PTHR10272:SF0">
    <property type="entry name" value="PLATELET-ACTIVATING FACTOR ACETYLHYDROLASE"/>
    <property type="match status" value="1"/>
</dbReference>
<dbReference type="GO" id="GO:0016042">
    <property type="term" value="P:lipid catabolic process"/>
    <property type="evidence" value="ECO:0007669"/>
    <property type="project" value="UniProtKB-KW"/>
</dbReference>
<keyword evidence="3" id="KW-0443">Lipid metabolism</keyword>
<dbReference type="Gene3D" id="3.40.50.1820">
    <property type="entry name" value="alpha/beta hydrolase"/>
    <property type="match status" value="1"/>
</dbReference>
<keyword evidence="1 4" id="KW-0378">Hydrolase</keyword>
<dbReference type="EMBL" id="JABEQG010000017">
    <property type="protein sequence ID" value="MBB2156674.1"/>
    <property type="molecule type" value="Genomic_DNA"/>
</dbReference>
<evidence type="ECO:0000313" key="5">
    <source>
        <dbReference type="Proteomes" id="UP000550787"/>
    </source>
</evidence>
<dbReference type="GO" id="GO:0003847">
    <property type="term" value="F:1-alkyl-2-acetylglycerophosphocholine esterase activity"/>
    <property type="evidence" value="ECO:0007669"/>
    <property type="project" value="TreeGrafter"/>
</dbReference>
<name>A0A7W4FFL8_GLUDI</name>
<gene>
    <name evidence="4" type="ORF">HLH33_10185</name>
</gene>
<keyword evidence="2" id="KW-0442">Lipid degradation</keyword>
<organism evidence="4 5">
    <name type="scientific">Gluconacetobacter diazotrophicus</name>
    <name type="common">Acetobacter diazotrophicus</name>
    <dbReference type="NCBI Taxonomy" id="33996"/>
    <lineage>
        <taxon>Bacteria</taxon>
        <taxon>Pseudomonadati</taxon>
        <taxon>Pseudomonadota</taxon>
        <taxon>Alphaproteobacteria</taxon>
        <taxon>Acetobacterales</taxon>
        <taxon>Acetobacteraceae</taxon>
        <taxon>Gluconacetobacter</taxon>
    </lineage>
</organism>
<dbReference type="InterPro" id="IPR016986">
    <property type="entry name" value="UCP031982_abhydr"/>
</dbReference>
<dbReference type="InterPro" id="IPR029058">
    <property type="entry name" value="AB_hydrolase_fold"/>
</dbReference>
<evidence type="ECO:0000313" key="4">
    <source>
        <dbReference type="EMBL" id="MBB2156674.1"/>
    </source>
</evidence>
<dbReference type="SUPFAM" id="SSF53474">
    <property type="entry name" value="alpha/beta-Hydrolases"/>
    <property type="match status" value="1"/>
</dbReference>
<dbReference type="Proteomes" id="UP000550787">
    <property type="component" value="Unassembled WGS sequence"/>
</dbReference>
<accession>A0A7W4FFL8</accession>